<dbReference type="InterPro" id="IPR013525">
    <property type="entry name" value="ABC2_TM"/>
</dbReference>
<feature type="transmembrane region" description="Helical" evidence="8">
    <location>
        <begin position="253"/>
        <end position="273"/>
    </location>
</feature>
<keyword evidence="4" id="KW-1003">Cell membrane</keyword>
<evidence type="ECO:0000259" key="9">
    <source>
        <dbReference type="PROSITE" id="PS51012"/>
    </source>
</evidence>
<evidence type="ECO:0000256" key="4">
    <source>
        <dbReference type="ARBA" id="ARBA00022475"/>
    </source>
</evidence>
<evidence type="ECO:0000256" key="5">
    <source>
        <dbReference type="ARBA" id="ARBA00022692"/>
    </source>
</evidence>
<keyword evidence="3" id="KW-0813">Transport</keyword>
<comment type="similarity">
    <text evidence="2">Belongs to the ABC-2 integral membrane protein family.</text>
</comment>
<keyword evidence="7 8" id="KW-0472">Membrane</keyword>
<dbReference type="Proteomes" id="UP000555103">
    <property type="component" value="Unassembled WGS sequence"/>
</dbReference>
<dbReference type="GO" id="GO:0140359">
    <property type="term" value="F:ABC-type transporter activity"/>
    <property type="evidence" value="ECO:0007669"/>
    <property type="project" value="InterPro"/>
</dbReference>
<dbReference type="PROSITE" id="PS51012">
    <property type="entry name" value="ABC_TM2"/>
    <property type="match status" value="1"/>
</dbReference>
<organism evidence="10 11">
    <name type="scientific">Dysgonomonas hofstadii</name>
    <dbReference type="NCBI Taxonomy" id="637886"/>
    <lineage>
        <taxon>Bacteria</taxon>
        <taxon>Pseudomonadati</taxon>
        <taxon>Bacteroidota</taxon>
        <taxon>Bacteroidia</taxon>
        <taxon>Bacteroidales</taxon>
        <taxon>Dysgonomonadaceae</taxon>
        <taxon>Dysgonomonas</taxon>
    </lineage>
</organism>
<dbReference type="RefSeq" id="WP_183308620.1">
    <property type="nucleotide sequence ID" value="NZ_JACIEP010000017.1"/>
</dbReference>
<sequence length="367" mass="41733">MKNLRYLLKKEFLQIFRNKFLLKLILFMPVMQLAILPWAATFDQRDIYLSIVDNDKSSISTKMTDKILSSGFFILTDYSSTYEQALSSIEQGRSDLILEIPHDFEKDLLNGSAGELMLSLDAVNGQKAGLGLSYISQIINSYMLDMKGSTGNASQVEIKPYYRYNTKMRYQDYMVPGILVVLVSMLGGMLSSLNIVREKEIGTMEQINVTPVSKVTFILGKLIPFWVIGLVILSIGMFIAWLIYGLFPMGHIINIYIFAFFYLLAFTGFGLMISNFAKTQQQAMFMILFFLIIFILISGLFTPVTSMPEWAQKITYINPIRYFVEVIRLIYLKGSGFMDILPDLLKIIGFAVVLNTLAILSYRKTNG</sequence>
<feature type="transmembrane region" description="Helical" evidence="8">
    <location>
        <begin position="344"/>
        <end position="362"/>
    </location>
</feature>
<comment type="subcellular location">
    <subcellularLocation>
        <location evidence="1">Cell membrane</location>
        <topology evidence="1">Multi-pass membrane protein</topology>
    </subcellularLocation>
</comment>
<dbReference type="AlphaFoldDB" id="A0A840D0G8"/>
<dbReference type="InterPro" id="IPR051449">
    <property type="entry name" value="ABC-2_transporter_component"/>
</dbReference>
<evidence type="ECO:0000256" key="7">
    <source>
        <dbReference type="ARBA" id="ARBA00023136"/>
    </source>
</evidence>
<feature type="transmembrane region" description="Helical" evidence="8">
    <location>
        <begin position="20"/>
        <end position="40"/>
    </location>
</feature>
<keyword evidence="6 8" id="KW-1133">Transmembrane helix</keyword>
<keyword evidence="5 8" id="KW-0812">Transmembrane</keyword>
<evidence type="ECO:0000256" key="8">
    <source>
        <dbReference type="SAM" id="Phobius"/>
    </source>
</evidence>
<dbReference type="PANTHER" id="PTHR30294:SF29">
    <property type="entry name" value="MULTIDRUG ABC TRANSPORTER PERMEASE YBHS-RELATED"/>
    <property type="match status" value="1"/>
</dbReference>
<evidence type="ECO:0000256" key="6">
    <source>
        <dbReference type="ARBA" id="ARBA00022989"/>
    </source>
</evidence>
<feature type="transmembrane region" description="Helical" evidence="8">
    <location>
        <begin position="285"/>
        <end position="304"/>
    </location>
</feature>
<feature type="domain" description="ABC transmembrane type-2" evidence="9">
    <location>
        <begin position="128"/>
        <end position="365"/>
    </location>
</feature>
<protein>
    <submittedName>
        <fullName evidence="10">ABC-2 type transport system permease protein</fullName>
    </submittedName>
</protein>
<proteinExistence type="inferred from homology"/>
<dbReference type="PANTHER" id="PTHR30294">
    <property type="entry name" value="MEMBRANE COMPONENT OF ABC TRANSPORTER YHHJ-RELATED"/>
    <property type="match status" value="1"/>
</dbReference>
<accession>A0A840D0G8</accession>
<evidence type="ECO:0000256" key="1">
    <source>
        <dbReference type="ARBA" id="ARBA00004651"/>
    </source>
</evidence>
<evidence type="ECO:0000313" key="11">
    <source>
        <dbReference type="Proteomes" id="UP000555103"/>
    </source>
</evidence>
<dbReference type="Pfam" id="PF12698">
    <property type="entry name" value="ABC2_membrane_3"/>
    <property type="match status" value="1"/>
</dbReference>
<comment type="caution">
    <text evidence="10">The sequence shown here is derived from an EMBL/GenBank/DDBJ whole genome shotgun (WGS) entry which is preliminary data.</text>
</comment>
<evidence type="ECO:0000256" key="2">
    <source>
        <dbReference type="ARBA" id="ARBA00007783"/>
    </source>
</evidence>
<evidence type="ECO:0000313" key="10">
    <source>
        <dbReference type="EMBL" id="MBB4037783.1"/>
    </source>
</evidence>
<dbReference type="EMBL" id="JACIEP010000017">
    <property type="protein sequence ID" value="MBB4037783.1"/>
    <property type="molecule type" value="Genomic_DNA"/>
</dbReference>
<gene>
    <name evidence="10" type="ORF">GGR21_003704</name>
</gene>
<name>A0A840D0G8_9BACT</name>
<dbReference type="Gene3D" id="3.40.1710.10">
    <property type="entry name" value="abc type-2 transporter like domain"/>
    <property type="match status" value="1"/>
</dbReference>
<keyword evidence="11" id="KW-1185">Reference proteome</keyword>
<feature type="transmembrane region" description="Helical" evidence="8">
    <location>
        <begin position="173"/>
        <end position="196"/>
    </location>
</feature>
<dbReference type="InterPro" id="IPR047817">
    <property type="entry name" value="ABC2_TM_bact-type"/>
</dbReference>
<reference evidence="10 11" key="1">
    <citation type="submission" date="2020-08" db="EMBL/GenBank/DDBJ databases">
        <title>Genomic Encyclopedia of Type Strains, Phase IV (KMG-IV): sequencing the most valuable type-strain genomes for metagenomic binning, comparative biology and taxonomic classification.</title>
        <authorList>
            <person name="Goeker M."/>
        </authorList>
    </citation>
    <scope>NUCLEOTIDE SEQUENCE [LARGE SCALE GENOMIC DNA]</scope>
    <source>
        <strain evidence="10 11">DSM 104969</strain>
    </source>
</reference>
<feature type="transmembrane region" description="Helical" evidence="8">
    <location>
        <begin position="223"/>
        <end position="247"/>
    </location>
</feature>
<dbReference type="GO" id="GO:0005886">
    <property type="term" value="C:plasma membrane"/>
    <property type="evidence" value="ECO:0007669"/>
    <property type="project" value="UniProtKB-SubCell"/>
</dbReference>
<evidence type="ECO:0000256" key="3">
    <source>
        <dbReference type="ARBA" id="ARBA00022448"/>
    </source>
</evidence>